<comment type="caution">
    <text evidence="9">The sequence shown here is derived from an EMBL/GenBank/DDBJ whole genome shotgun (WGS) entry which is preliminary data.</text>
</comment>
<accession>A0A430AGJ7</accession>
<name>A0A430AGJ7_9ENTE</name>
<evidence type="ECO:0000256" key="7">
    <source>
        <dbReference type="SAM" id="Phobius"/>
    </source>
</evidence>
<feature type="transmembrane region" description="Helical" evidence="7">
    <location>
        <begin position="9"/>
        <end position="29"/>
    </location>
</feature>
<organism evidence="9 10">
    <name type="scientific">Vagococcus entomophilus</name>
    <dbReference type="NCBI Taxonomy" id="1160095"/>
    <lineage>
        <taxon>Bacteria</taxon>
        <taxon>Bacillati</taxon>
        <taxon>Bacillota</taxon>
        <taxon>Bacilli</taxon>
        <taxon>Lactobacillales</taxon>
        <taxon>Enterococcaceae</taxon>
        <taxon>Vagococcus</taxon>
    </lineage>
</organism>
<dbReference type="CDD" id="cd14686">
    <property type="entry name" value="bZIP"/>
    <property type="match status" value="1"/>
</dbReference>
<feature type="coiled-coil region" evidence="6">
    <location>
        <begin position="82"/>
        <end position="116"/>
    </location>
</feature>
<dbReference type="InterPro" id="IPR007221">
    <property type="entry name" value="MreC"/>
</dbReference>
<dbReference type="InterPro" id="IPR042175">
    <property type="entry name" value="Cell/Rod_MreC_2"/>
</dbReference>
<dbReference type="InterPro" id="IPR042177">
    <property type="entry name" value="Cell/Rod_1"/>
</dbReference>
<dbReference type="InterPro" id="IPR055342">
    <property type="entry name" value="MreC_beta-barrel_core"/>
</dbReference>
<evidence type="ECO:0000256" key="1">
    <source>
        <dbReference type="ARBA" id="ARBA00009369"/>
    </source>
</evidence>
<dbReference type="AlphaFoldDB" id="A0A430AGJ7"/>
<evidence type="ECO:0000313" key="10">
    <source>
        <dbReference type="Proteomes" id="UP000288669"/>
    </source>
</evidence>
<evidence type="ECO:0000256" key="4">
    <source>
        <dbReference type="ARBA" id="ARBA00032089"/>
    </source>
</evidence>
<keyword evidence="6" id="KW-0175">Coiled coil</keyword>
<dbReference type="GO" id="GO:0005886">
    <property type="term" value="C:plasma membrane"/>
    <property type="evidence" value="ECO:0007669"/>
    <property type="project" value="TreeGrafter"/>
</dbReference>
<keyword evidence="3 5" id="KW-0133">Cell shape</keyword>
<evidence type="ECO:0000256" key="6">
    <source>
        <dbReference type="SAM" id="Coils"/>
    </source>
</evidence>
<comment type="similarity">
    <text evidence="1 5">Belongs to the MreC family.</text>
</comment>
<sequence length="286" mass="31262">MKKSNSNKNIIIALIITILIVFLVSMTLFQRNSSKKEGLIQSFTNDIIGMVDKGLSIPLKFVEGSVSSINNLFTTYQENDRLKKKIDEMEALQSENKNYKAENEQLKQQLELNATLSNYEKVSASVINRSPDSWQNIIIINKGTNDGVKPNMPVMGSKGLIGRVLSANKMTSKVELLTSSNQNSNHFPAMVATQSGQMSYGLLESYDSKEEAFVVTQLTGSENVKVGDTVTTSGLGGNSPKGLLIGKVTKVKVNSFGLDKQVYVKPSASMYDFSAVTVIKRLAGSD</sequence>
<dbReference type="PANTHER" id="PTHR34138">
    <property type="entry name" value="CELL SHAPE-DETERMINING PROTEIN MREC"/>
    <property type="match status" value="1"/>
</dbReference>
<dbReference type="Gene3D" id="2.40.10.350">
    <property type="entry name" value="Rod shape-determining protein MreC, domain 2"/>
    <property type="match status" value="1"/>
</dbReference>
<evidence type="ECO:0000313" key="9">
    <source>
        <dbReference type="EMBL" id="RSU07042.1"/>
    </source>
</evidence>
<feature type="domain" description="Rod shape-determining protein MreC beta-barrel core" evidence="8">
    <location>
        <begin position="126"/>
        <end position="280"/>
    </location>
</feature>
<evidence type="ECO:0000259" key="8">
    <source>
        <dbReference type="Pfam" id="PF04085"/>
    </source>
</evidence>
<proteinExistence type="inferred from homology"/>
<dbReference type="GO" id="GO:0008360">
    <property type="term" value="P:regulation of cell shape"/>
    <property type="evidence" value="ECO:0007669"/>
    <property type="project" value="UniProtKB-KW"/>
</dbReference>
<evidence type="ECO:0000256" key="3">
    <source>
        <dbReference type="ARBA" id="ARBA00022960"/>
    </source>
</evidence>
<dbReference type="Gene3D" id="2.40.10.340">
    <property type="entry name" value="Rod shape-determining protein MreC, domain 1"/>
    <property type="match status" value="1"/>
</dbReference>
<dbReference type="OrthoDB" id="9792313at2"/>
<dbReference type="Pfam" id="PF04085">
    <property type="entry name" value="MreC"/>
    <property type="match status" value="1"/>
</dbReference>
<dbReference type="PANTHER" id="PTHR34138:SF1">
    <property type="entry name" value="CELL SHAPE-DETERMINING PROTEIN MREC"/>
    <property type="match status" value="1"/>
</dbReference>
<reference evidence="9 10" key="1">
    <citation type="submission" date="2017-05" db="EMBL/GenBank/DDBJ databases">
        <title>Vagococcus spp. assemblies.</title>
        <authorList>
            <person name="Gulvik C.A."/>
        </authorList>
    </citation>
    <scope>NUCLEOTIDE SEQUENCE [LARGE SCALE GENOMIC DNA]</scope>
    <source>
        <strain evidence="9 10">DSM 24756</strain>
    </source>
</reference>
<gene>
    <name evidence="9" type="ORF">CBF30_07225</name>
</gene>
<comment type="function">
    <text evidence="5">Involved in formation and maintenance of cell shape.</text>
</comment>
<dbReference type="RefSeq" id="WP_126824405.1">
    <property type="nucleotide sequence ID" value="NZ_JBHLWU010000002.1"/>
</dbReference>
<dbReference type="PIRSF" id="PIRSF038471">
    <property type="entry name" value="MreC"/>
    <property type="match status" value="1"/>
</dbReference>
<dbReference type="EMBL" id="NGJZ01000002">
    <property type="protein sequence ID" value="RSU07042.1"/>
    <property type="molecule type" value="Genomic_DNA"/>
</dbReference>
<keyword evidence="7" id="KW-0812">Transmembrane</keyword>
<dbReference type="NCBIfam" id="TIGR00219">
    <property type="entry name" value="mreC"/>
    <property type="match status" value="1"/>
</dbReference>
<keyword evidence="7" id="KW-0472">Membrane</keyword>
<evidence type="ECO:0000256" key="5">
    <source>
        <dbReference type="PIRNR" id="PIRNR038471"/>
    </source>
</evidence>
<dbReference type="Proteomes" id="UP000288669">
    <property type="component" value="Unassembled WGS sequence"/>
</dbReference>
<keyword evidence="7" id="KW-1133">Transmembrane helix</keyword>
<protein>
    <recommendedName>
        <fullName evidence="2 5">Cell shape-determining protein MreC</fullName>
    </recommendedName>
    <alternativeName>
        <fullName evidence="4 5">Cell shape protein MreC</fullName>
    </alternativeName>
</protein>
<evidence type="ECO:0000256" key="2">
    <source>
        <dbReference type="ARBA" id="ARBA00013855"/>
    </source>
</evidence>
<keyword evidence="10" id="KW-1185">Reference proteome</keyword>